<feature type="signal peptide" evidence="1">
    <location>
        <begin position="1"/>
        <end position="19"/>
    </location>
</feature>
<proteinExistence type="predicted"/>
<feature type="chain" id="PRO_5025353586" evidence="1">
    <location>
        <begin position="20"/>
        <end position="56"/>
    </location>
</feature>
<accession>A0A6A6VPD7</accession>
<reference evidence="2" key="1">
    <citation type="journal article" date="2020" name="Stud. Mycol.">
        <title>101 Dothideomycetes genomes: a test case for predicting lifestyles and emergence of pathogens.</title>
        <authorList>
            <person name="Haridas S."/>
            <person name="Albert R."/>
            <person name="Binder M."/>
            <person name="Bloem J."/>
            <person name="Labutti K."/>
            <person name="Salamov A."/>
            <person name="Andreopoulos B."/>
            <person name="Baker S."/>
            <person name="Barry K."/>
            <person name="Bills G."/>
            <person name="Bluhm B."/>
            <person name="Cannon C."/>
            <person name="Castanera R."/>
            <person name="Culley D."/>
            <person name="Daum C."/>
            <person name="Ezra D."/>
            <person name="Gonzalez J."/>
            <person name="Henrissat B."/>
            <person name="Kuo A."/>
            <person name="Liang C."/>
            <person name="Lipzen A."/>
            <person name="Lutzoni F."/>
            <person name="Magnuson J."/>
            <person name="Mondo S."/>
            <person name="Nolan M."/>
            <person name="Ohm R."/>
            <person name="Pangilinan J."/>
            <person name="Park H.-J."/>
            <person name="Ramirez L."/>
            <person name="Alfaro M."/>
            <person name="Sun H."/>
            <person name="Tritt A."/>
            <person name="Yoshinaga Y."/>
            <person name="Zwiers L.-H."/>
            <person name="Turgeon B."/>
            <person name="Goodwin S."/>
            <person name="Spatafora J."/>
            <person name="Crous P."/>
            <person name="Grigoriev I."/>
        </authorList>
    </citation>
    <scope>NUCLEOTIDE SEQUENCE</scope>
    <source>
        <strain evidence="2">CBS 119925</strain>
    </source>
</reference>
<evidence type="ECO:0000256" key="1">
    <source>
        <dbReference type="SAM" id="SignalP"/>
    </source>
</evidence>
<keyword evidence="1" id="KW-0732">Signal</keyword>
<evidence type="ECO:0000313" key="2">
    <source>
        <dbReference type="EMBL" id="KAF2751636.1"/>
    </source>
</evidence>
<keyword evidence="3" id="KW-1185">Reference proteome</keyword>
<organism evidence="2 3">
    <name type="scientific">Sporormia fimetaria CBS 119925</name>
    <dbReference type="NCBI Taxonomy" id="1340428"/>
    <lineage>
        <taxon>Eukaryota</taxon>
        <taxon>Fungi</taxon>
        <taxon>Dikarya</taxon>
        <taxon>Ascomycota</taxon>
        <taxon>Pezizomycotina</taxon>
        <taxon>Dothideomycetes</taxon>
        <taxon>Pleosporomycetidae</taxon>
        <taxon>Pleosporales</taxon>
        <taxon>Sporormiaceae</taxon>
        <taxon>Sporormia</taxon>
    </lineage>
</organism>
<gene>
    <name evidence="2" type="ORF">M011DRAFT_399</name>
</gene>
<name>A0A6A6VPD7_9PLEO</name>
<dbReference type="EMBL" id="MU006561">
    <property type="protein sequence ID" value="KAF2751636.1"/>
    <property type="molecule type" value="Genomic_DNA"/>
</dbReference>
<sequence length="56" mass="6386">MFLWLSLFILDVFCTISKSMCHVGGGRASRRKDRSKHICNPSTSRVYLTPRPSIQS</sequence>
<evidence type="ECO:0000313" key="3">
    <source>
        <dbReference type="Proteomes" id="UP000799440"/>
    </source>
</evidence>
<dbReference type="Proteomes" id="UP000799440">
    <property type="component" value="Unassembled WGS sequence"/>
</dbReference>
<dbReference type="AlphaFoldDB" id="A0A6A6VPD7"/>
<protein>
    <submittedName>
        <fullName evidence="2">Uncharacterized protein</fullName>
    </submittedName>
</protein>